<feature type="region of interest" description="Disordered" evidence="1">
    <location>
        <begin position="174"/>
        <end position="216"/>
    </location>
</feature>
<gene>
    <name evidence="2" type="ORF">FSARC_1265</name>
</gene>
<dbReference type="Proteomes" id="UP000622797">
    <property type="component" value="Unassembled WGS sequence"/>
</dbReference>
<feature type="compositionally biased region" description="Polar residues" evidence="1">
    <location>
        <begin position="174"/>
        <end position="197"/>
    </location>
</feature>
<evidence type="ECO:0000256" key="1">
    <source>
        <dbReference type="SAM" id="MobiDB-lite"/>
    </source>
</evidence>
<feature type="compositionally biased region" description="Polar residues" evidence="1">
    <location>
        <begin position="206"/>
        <end position="216"/>
    </location>
</feature>
<feature type="region of interest" description="Disordered" evidence="1">
    <location>
        <begin position="81"/>
        <end position="102"/>
    </location>
</feature>
<accession>A0A8H4XF50</accession>
<evidence type="ECO:0000313" key="3">
    <source>
        <dbReference type="Proteomes" id="UP000622797"/>
    </source>
</evidence>
<evidence type="ECO:0000313" key="2">
    <source>
        <dbReference type="EMBL" id="KAF4972125.1"/>
    </source>
</evidence>
<organism evidence="2 3">
    <name type="scientific">Fusarium sarcochroum</name>
    <dbReference type="NCBI Taxonomy" id="1208366"/>
    <lineage>
        <taxon>Eukaryota</taxon>
        <taxon>Fungi</taxon>
        <taxon>Dikarya</taxon>
        <taxon>Ascomycota</taxon>
        <taxon>Pezizomycotina</taxon>
        <taxon>Sordariomycetes</taxon>
        <taxon>Hypocreomycetidae</taxon>
        <taxon>Hypocreales</taxon>
        <taxon>Nectriaceae</taxon>
        <taxon>Fusarium</taxon>
        <taxon>Fusarium lateritium species complex</taxon>
    </lineage>
</organism>
<reference evidence="2" key="2">
    <citation type="submission" date="2020-05" db="EMBL/GenBank/DDBJ databases">
        <authorList>
            <person name="Kim H.-S."/>
            <person name="Proctor R.H."/>
            <person name="Brown D.W."/>
        </authorList>
    </citation>
    <scope>NUCLEOTIDE SEQUENCE</scope>
    <source>
        <strain evidence="2">NRRL 20472</strain>
    </source>
</reference>
<keyword evidence="3" id="KW-1185">Reference proteome</keyword>
<reference evidence="2" key="1">
    <citation type="journal article" date="2020" name="BMC Genomics">
        <title>Correction to: Identification and distribution of gene clusters required for synthesis of sphingolipid metabolism inhibitors in diverse species of the filamentous fungus Fusarium.</title>
        <authorList>
            <person name="Kim H.S."/>
            <person name="Lohmar J.M."/>
            <person name="Busman M."/>
            <person name="Brown D.W."/>
            <person name="Naumann T.A."/>
            <person name="Divon H.H."/>
            <person name="Lysoe E."/>
            <person name="Uhlig S."/>
            <person name="Proctor R.H."/>
        </authorList>
    </citation>
    <scope>NUCLEOTIDE SEQUENCE</scope>
    <source>
        <strain evidence="2">NRRL 20472</strain>
    </source>
</reference>
<comment type="caution">
    <text evidence="2">The sequence shown here is derived from an EMBL/GenBank/DDBJ whole genome shotgun (WGS) entry which is preliminary data.</text>
</comment>
<feature type="compositionally biased region" description="Low complexity" evidence="1">
    <location>
        <begin position="39"/>
        <end position="56"/>
    </location>
</feature>
<dbReference type="EMBL" id="JABEXW010000068">
    <property type="protein sequence ID" value="KAF4972125.1"/>
    <property type="molecule type" value="Genomic_DNA"/>
</dbReference>
<proteinExistence type="predicted"/>
<sequence length="216" mass="24670">MSQPRDLYVVDAYGNYRPITAAAQGYAQQAQQYGAVSQYPPQTHQNAPQTQQNTTASHTYHAQERHHAATYHEVLGYPRTSSSHRAYQGSRSDTQQHEERVDPRDRVNFAGHQYQPDDRHQRTASFVQYRQRNHPGARYPPSAIEAERSGIRYAANSITSFDNQFSRTADINAYSPNIQRGDSPLTYAQRNNSNPANYPNYIEDPSQGNSWSRSHR</sequence>
<feature type="compositionally biased region" description="Polar residues" evidence="1">
    <location>
        <begin position="81"/>
        <end position="93"/>
    </location>
</feature>
<name>A0A8H4XF50_9HYPO</name>
<dbReference type="OrthoDB" id="5040455at2759"/>
<protein>
    <submittedName>
        <fullName evidence="2">Uncharacterized protein</fullName>
    </submittedName>
</protein>
<dbReference type="AlphaFoldDB" id="A0A8H4XF50"/>
<feature type="region of interest" description="Disordered" evidence="1">
    <location>
        <begin position="39"/>
        <end position="65"/>
    </location>
</feature>